<dbReference type="RefSeq" id="WP_089759533.1">
    <property type="nucleotide sequence ID" value="NZ_FNGO01000008.1"/>
</dbReference>
<evidence type="ECO:0000313" key="1">
    <source>
        <dbReference type="EMBL" id="SDL72248.1"/>
    </source>
</evidence>
<evidence type="ECO:0000313" key="2">
    <source>
        <dbReference type="Proteomes" id="UP000199476"/>
    </source>
</evidence>
<dbReference type="Proteomes" id="UP000199476">
    <property type="component" value="Unassembled WGS sequence"/>
</dbReference>
<keyword evidence="2" id="KW-1185">Reference proteome</keyword>
<name>A0A1G9MD97_9FIRM</name>
<accession>A0A1G9MD97</accession>
<reference evidence="1 2" key="1">
    <citation type="submission" date="2016-10" db="EMBL/GenBank/DDBJ databases">
        <authorList>
            <person name="de Groot N.N."/>
        </authorList>
    </citation>
    <scope>NUCLEOTIDE SEQUENCE [LARGE SCALE GENOMIC DNA]</scope>
    <source>
        <strain evidence="1 2">SLAS-1</strain>
    </source>
</reference>
<organism evidence="1 2">
    <name type="scientific">Halarsenatibacter silvermanii</name>
    <dbReference type="NCBI Taxonomy" id="321763"/>
    <lineage>
        <taxon>Bacteria</taxon>
        <taxon>Bacillati</taxon>
        <taxon>Bacillota</taxon>
        <taxon>Clostridia</taxon>
        <taxon>Halanaerobiales</taxon>
        <taxon>Halarsenatibacteraceae</taxon>
        <taxon>Halarsenatibacter</taxon>
    </lineage>
</organism>
<protein>
    <submittedName>
        <fullName evidence="1">Uncharacterized protein</fullName>
    </submittedName>
</protein>
<dbReference type="EMBL" id="FNGO01000008">
    <property type="protein sequence ID" value="SDL72248.1"/>
    <property type="molecule type" value="Genomic_DNA"/>
</dbReference>
<proteinExistence type="predicted"/>
<dbReference type="STRING" id="321763.SAMN04488692_10834"/>
<gene>
    <name evidence="1" type="ORF">SAMN04488692_10834</name>
</gene>
<sequence>MEVYVDGEKWNEDVSGENLLDILGDIKCCLDELIIGSLEVDGEEYDCNLPGDNPAASDIQVIEIETKKPVDIAEKTFMDVQCYLPRVISGFKSSLESLNEGEEKTGFDELHESVKGLEWCLEVMDNLTQLTRESELENKYLEMKKDLNIYINKITREAGQPGTEEVIEVLDEELLEALEELEELIRKLACHYSGLWG</sequence>
<dbReference type="AlphaFoldDB" id="A0A1G9MD97"/>